<dbReference type="EMBL" id="ML977319">
    <property type="protein sequence ID" value="KAF2117091.1"/>
    <property type="molecule type" value="Genomic_DNA"/>
</dbReference>
<feature type="transmembrane region" description="Helical" evidence="6">
    <location>
        <begin position="438"/>
        <end position="457"/>
    </location>
</feature>
<evidence type="ECO:0000313" key="7">
    <source>
        <dbReference type="EMBL" id="KAF2117091.1"/>
    </source>
</evidence>
<organism evidence="7 8">
    <name type="scientific">Lophiotrema nucula</name>
    <dbReference type="NCBI Taxonomy" id="690887"/>
    <lineage>
        <taxon>Eukaryota</taxon>
        <taxon>Fungi</taxon>
        <taxon>Dikarya</taxon>
        <taxon>Ascomycota</taxon>
        <taxon>Pezizomycotina</taxon>
        <taxon>Dothideomycetes</taxon>
        <taxon>Pleosporomycetidae</taxon>
        <taxon>Pleosporales</taxon>
        <taxon>Lophiotremataceae</taxon>
        <taxon>Lophiotrema</taxon>
    </lineage>
</organism>
<keyword evidence="4 6" id="KW-1133">Transmembrane helix</keyword>
<feature type="transmembrane region" description="Helical" evidence="6">
    <location>
        <begin position="110"/>
        <end position="132"/>
    </location>
</feature>
<dbReference type="GO" id="GO:0022857">
    <property type="term" value="F:transmembrane transporter activity"/>
    <property type="evidence" value="ECO:0007669"/>
    <property type="project" value="InterPro"/>
</dbReference>
<dbReference type="PANTHER" id="PTHR43791:SF1">
    <property type="entry name" value="ALLANTOATE PERMEASE"/>
    <property type="match status" value="1"/>
</dbReference>
<keyword evidence="3 6" id="KW-0812">Transmembrane</keyword>
<keyword evidence="2" id="KW-0813">Transport</keyword>
<dbReference type="AlphaFoldDB" id="A0A6A5ZF90"/>
<evidence type="ECO:0000313" key="8">
    <source>
        <dbReference type="Proteomes" id="UP000799770"/>
    </source>
</evidence>
<dbReference type="InterPro" id="IPR036259">
    <property type="entry name" value="MFS_trans_sf"/>
</dbReference>
<feature type="transmembrane region" description="Helical" evidence="6">
    <location>
        <begin position="405"/>
        <end position="426"/>
    </location>
</feature>
<dbReference type="Pfam" id="PF07690">
    <property type="entry name" value="MFS_1"/>
    <property type="match status" value="1"/>
</dbReference>
<dbReference type="Proteomes" id="UP000799770">
    <property type="component" value="Unassembled WGS sequence"/>
</dbReference>
<evidence type="ECO:0000256" key="1">
    <source>
        <dbReference type="ARBA" id="ARBA00004141"/>
    </source>
</evidence>
<keyword evidence="8" id="KW-1185">Reference proteome</keyword>
<dbReference type="Gene3D" id="1.20.1250.20">
    <property type="entry name" value="MFS general substrate transporter like domains"/>
    <property type="match status" value="2"/>
</dbReference>
<keyword evidence="5 6" id="KW-0472">Membrane</keyword>
<feature type="transmembrane region" description="Helical" evidence="6">
    <location>
        <begin position="344"/>
        <end position="364"/>
    </location>
</feature>
<feature type="transmembrane region" description="Helical" evidence="6">
    <location>
        <begin position="73"/>
        <end position="90"/>
    </location>
</feature>
<name>A0A6A5ZF90_9PLEO</name>
<dbReference type="GO" id="GO:0016020">
    <property type="term" value="C:membrane"/>
    <property type="evidence" value="ECO:0007669"/>
    <property type="project" value="UniProtKB-SubCell"/>
</dbReference>
<dbReference type="InterPro" id="IPR011701">
    <property type="entry name" value="MFS"/>
</dbReference>
<dbReference type="SUPFAM" id="SSF103473">
    <property type="entry name" value="MFS general substrate transporter"/>
    <property type="match status" value="1"/>
</dbReference>
<evidence type="ECO:0000256" key="2">
    <source>
        <dbReference type="ARBA" id="ARBA00022448"/>
    </source>
</evidence>
<sequence length="531" mass="58669">MAEKEVQHSAEPEAPAKISIEKELGNAQAKAHEIGIELGHVKALKGADKMFAYASADAISIDDATNKKLVRKIDLNVLPWLCVLYILQYLDKGVISYAGVMGLQAETGLTSAQFTWLGSIYYAGYIVAAPIHNRMFQAYAPSKWIACCVIAWGVTLTCMAGCKNFAGLMVQRTVLGALEASINCGFSLITASWYRKYEHGSRTGIWSSCTGLATMIGGLIAFGCVDGQAKNPSALSSWKILALITGLVSVVFGICMWFFMAPSAVEARFFSEEEKMQAVERLRDNHQGAGSTTYKRYQAKEAFLDVRTWMYVTFVLSSQIPSAGLVLLQSILIKSLGFTTKETLLLNIPQGFINILCNLSFGFLADLTKQRSGSAIAAGVFSLFWAALYIGLGNVDPFYKRYGQLVAYFFMSGSCSTAWFIVISMLSSNVLGTTKKTTLNSIVFLILGVAYFIGPQTFRDPPFYPHAKISLIILWTVSILVLASFYTLNRWENRRRDRLQAERGDADEKGTGNIEFMDLTDKENKLFRYVI</sequence>
<feature type="transmembrane region" description="Helical" evidence="6">
    <location>
        <begin position="376"/>
        <end position="393"/>
    </location>
</feature>
<comment type="subcellular location">
    <subcellularLocation>
        <location evidence="1">Membrane</location>
        <topology evidence="1">Multi-pass membrane protein</topology>
    </subcellularLocation>
</comment>
<evidence type="ECO:0000256" key="6">
    <source>
        <dbReference type="SAM" id="Phobius"/>
    </source>
</evidence>
<feature type="transmembrane region" description="Helical" evidence="6">
    <location>
        <begin position="309"/>
        <end position="332"/>
    </location>
</feature>
<protein>
    <submittedName>
        <fullName evidence="7">Major facilitator superfamily domain-containing protein</fullName>
    </submittedName>
</protein>
<evidence type="ECO:0000256" key="5">
    <source>
        <dbReference type="ARBA" id="ARBA00023136"/>
    </source>
</evidence>
<feature type="transmembrane region" description="Helical" evidence="6">
    <location>
        <begin position="237"/>
        <end position="259"/>
    </location>
</feature>
<evidence type="ECO:0000256" key="3">
    <source>
        <dbReference type="ARBA" id="ARBA00022692"/>
    </source>
</evidence>
<dbReference type="PANTHER" id="PTHR43791">
    <property type="entry name" value="PERMEASE-RELATED"/>
    <property type="match status" value="1"/>
</dbReference>
<proteinExistence type="predicted"/>
<reference evidence="7" key="1">
    <citation type="journal article" date="2020" name="Stud. Mycol.">
        <title>101 Dothideomycetes genomes: a test case for predicting lifestyles and emergence of pathogens.</title>
        <authorList>
            <person name="Haridas S."/>
            <person name="Albert R."/>
            <person name="Binder M."/>
            <person name="Bloem J."/>
            <person name="Labutti K."/>
            <person name="Salamov A."/>
            <person name="Andreopoulos B."/>
            <person name="Baker S."/>
            <person name="Barry K."/>
            <person name="Bills G."/>
            <person name="Bluhm B."/>
            <person name="Cannon C."/>
            <person name="Castanera R."/>
            <person name="Culley D."/>
            <person name="Daum C."/>
            <person name="Ezra D."/>
            <person name="Gonzalez J."/>
            <person name="Henrissat B."/>
            <person name="Kuo A."/>
            <person name="Liang C."/>
            <person name="Lipzen A."/>
            <person name="Lutzoni F."/>
            <person name="Magnuson J."/>
            <person name="Mondo S."/>
            <person name="Nolan M."/>
            <person name="Ohm R."/>
            <person name="Pangilinan J."/>
            <person name="Park H.-J."/>
            <person name="Ramirez L."/>
            <person name="Alfaro M."/>
            <person name="Sun H."/>
            <person name="Tritt A."/>
            <person name="Yoshinaga Y."/>
            <person name="Zwiers L.-H."/>
            <person name="Turgeon B."/>
            <person name="Goodwin S."/>
            <person name="Spatafora J."/>
            <person name="Crous P."/>
            <person name="Grigoriev I."/>
        </authorList>
    </citation>
    <scope>NUCLEOTIDE SEQUENCE</scope>
    <source>
        <strain evidence="7">CBS 627.86</strain>
    </source>
</reference>
<evidence type="ECO:0000256" key="4">
    <source>
        <dbReference type="ARBA" id="ARBA00022989"/>
    </source>
</evidence>
<feature type="transmembrane region" description="Helical" evidence="6">
    <location>
        <begin position="469"/>
        <end position="488"/>
    </location>
</feature>
<feature type="transmembrane region" description="Helical" evidence="6">
    <location>
        <begin position="205"/>
        <end position="225"/>
    </location>
</feature>
<dbReference type="OrthoDB" id="6730379at2759"/>
<gene>
    <name evidence="7" type="ORF">BDV96DRAFT_490337</name>
</gene>
<accession>A0A6A5ZF90</accession>